<evidence type="ECO:0000256" key="1">
    <source>
        <dbReference type="SAM" id="SignalP"/>
    </source>
</evidence>
<dbReference type="EMBL" id="AFBR01000065">
    <property type="protein sequence ID" value="EGG52645.1"/>
    <property type="molecule type" value="Genomic_DNA"/>
</dbReference>
<evidence type="ECO:0000313" key="3">
    <source>
        <dbReference type="Proteomes" id="UP000005546"/>
    </source>
</evidence>
<protein>
    <submittedName>
        <fullName evidence="2">Conserved domain protein</fullName>
    </submittedName>
</protein>
<dbReference type="SUPFAM" id="SSF56935">
    <property type="entry name" value="Porins"/>
    <property type="match status" value="1"/>
</dbReference>
<accession>F3QV64</accession>
<organism evidence="2 3">
    <name type="scientific">Paraprevotella xylaniphila YIT 11841</name>
    <dbReference type="NCBI Taxonomy" id="762982"/>
    <lineage>
        <taxon>Bacteria</taxon>
        <taxon>Pseudomonadati</taxon>
        <taxon>Bacteroidota</taxon>
        <taxon>Bacteroidia</taxon>
        <taxon>Bacteroidales</taxon>
        <taxon>Prevotellaceae</taxon>
        <taxon>Paraprevotella</taxon>
    </lineage>
</organism>
<dbReference type="HOGENOM" id="CLU_012729_0_0_10"/>
<dbReference type="AlphaFoldDB" id="F3QV64"/>
<dbReference type="eggNOG" id="COG4206">
    <property type="taxonomic scope" value="Bacteria"/>
</dbReference>
<gene>
    <name evidence="2" type="ORF">HMPREF9442_02089</name>
</gene>
<dbReference type="eggNOG" id="COG1615">
    <property type="taxonomic scope" value="Bacteria"/>
</dbReference>
<feature type="signal peptide" evidence="1">
    <location>
        <begin position="1"/>
        <end position="19"/>
    </location>
</feature>
<sequence>MKKYRIAFLFALCSSTVSAQQTPYQLWGAVRDAFTRESIRDVHLTLMTPDSVEIVKDVSVGSTPGSPNFTVTDIPGSGTYILRCEKEGYTTIDTPVKLKYSRLRQTRVFLDKDILMTKEMTRKLKEVEVKATLVKMVMKGDTMVYNAAAFQLAQGSMLDELVRQLPGVRLENGQITVNGRFVSSLMLNGEDFFKGNPKIALDNLPAYMVDKVKVYERQNDRDRALGIKKMGEEPLVMDVNLKKQYSIGWIANADAGYGTDDRYGARFFGLRFSPQTRLSLYGNFNNINDMRTSDTYGNWNGGSVPEGTTDRQSGGMDLLVKDKEGQYKLTGTLTAYHQKEEKDMQRLSTTFFSNGDIYNRTSNSFRNRQWYINPYIDLQLTPKKGLFFRINPYARYQNNQGNALTRSADFTENIYEHYKGEALDSLFAPNASEVYTRILVNRLMNSQESKAYQFSTGSSIELSTKGVTGNDRFTIRGNYNYNKNRNRDLQRYDASYWNHGSHTGNQRTAQYGENHYKNAYYDLLGEYSLELANKNMVWRITPGYMIDYAYQNTSRPFYTLDANGMWEYDVDQLSSMKDGLTQYIDLQNSFYSTRRTWAHNAFVNLQYSILENNNEKLWLYVRFPMRMATEKLDYQRERTDTLLRRHLNFFEPDLKLKYYPKAENRDIFFILNYRLTHSAPDLSYNINYRDDATPLVVRLTNPGLKNAHNHNLYTSYNWGDWKKQRFFYTALYYNLRLNALAQSLTYDRMTGIRTYRPENVNGNWNIGGTFSTTTALDKEKLFTLVTYTNWGYNHSVDFLNLDDAEHSIRNTVNNTTLGESLNCEFRKNGYFAGLRGNFNWSRAKGANIRTIESYNYSYGITGKAPLPWNLEVSADLMMYSRRGYESNLLNTDELVCNMHLSKSVLRGNLVFMIDGFDLFKQLSNVRYNVNAQGQTETYYNVMPRYFMFHVMYKLNREPKKKN</sequence>
<keyword evidence="3" id="KW-1185">Reference proteome</keyword>
<reference evidence="2 3" key="1">
    <citation type="submission" date="2011-02" db="EMBL/GenBank/DDBJ databases">
        <authorList>
            <person name="Weinstock G."/>
            <person name="Sodergren E."/>
            <person name="Clifton S."/>
            <person name="Fulton L."/>
            <person name="Fulton B."/>
            <person name="Courtney L."/>
            <person name="Fronick C."/>
            <person name="Harrison M."/>
            <person name="Strong C."/>
            <person name="Farmer C."/>
            <person name="Delahaunty K."/>
            <person name="Markovic C."/>
            <person name="Hall O."/>
            <person name="Minx P."/>
            <person name="Tomlinson C."/>
            <person name="Mitreva M."/>
            <person name="Hou S."/>
            <person name="Chen J."/>
            <person name="Wollam A."/>
            <person name="Pepin K.H."/>
            <person name="Johnson M."/>
            <person name="Bhonagiri V."/>
            <person name="Zhang X."/>
            <person name="Suruliraj S."/>
            <person name="Warren W."/>
            <person name="Chinwalla A."/>
            <person name="Mardis E.R."/>
            <person name="Wilson R.K."/>
        </authorList>
    </citation>
    <scope>NUCLEOTIDE SEQUENCE [LARGE SCALE GENOMIC DNA]</scope>
    <source>
        <strain evidence="2 3">YIT 11841</strain>
    </source>
</reference>
<name>F3QV64_9BACT</name>
<proteinExistence type="predicted"/>
<comment type="caution">
    <text evidence="2">The sequence shown here is derived from an EMBL/GenBank/DDBJ whole genome shotgun (WGS) entry which is preliminary data.</text>
</comment>
<dbReference type="Proteomes" id="UP000005546">
    <property type="component" value="Unassembled WGS sequence"/>
</dbReference>
<dbReference type="OrthoDB" id="1075943at2"/>
<dbReference type="STRING" id="762982.HMPREF9442_02089"/>
<evidence type="ECO:0000313" key="2">
    <source>
        <dbReference type="EMBL" id="EGG52645.1"/>
    </source>
</evidence>
<feature type="chain" id="PRO_5003300936" evidence="1">
    <location>
        <begin position="20"/>
        <end position="962"/>
    </location>
</feature>
<keyword evidence="1" id="KW-0732">Signal</keyword>
<dbReference type="RefSeq" id="WP_008627803.1">
    <property type="nucleotide sequence ID" value="NZ_GL883865.1"/>
</dbReference>